<dbReference type="CDD" id="cd19481">
    <property type="entry name" value="RecA-like_protease"/>
    <property type="match status" value="1"/>
</dbReference>
<evidence type="ECO:0000256" key="2">
    <source>
        <dbReference type="ARBA" id="ARBA00022741"/>
    </source>
</evidence>
<evidence type="ECO:0000259" key="4">
    <source>
        <dbReference type="SMART" id="SM00382"/>
    </source>
</evidence>
<accession>A0A964TAB1</accession>
<dbReference type="GO" id="GO:0005524">
    <property type="term" value="F:ATP binding"/>
    <property type="evidence" value="ECO:0007669"/>
    <property type="project" value="UniProtKB-KW"/>
</dbReference>
<sequence>MKPSVKKNIVDLVHAGLTGESKRVELAAISLARNLKKENPEISTDINKAISSFSLSGASAIRNAGRAPLPIDSDTQLHMANILEPNKSIYLAPVLDNSINKRISSFLEERNKIELLLEKNIRPSTSILLTGQPGTGKTMLAKYIASELDKNLIVLDLSASMSSLMGKTGANLKKVLQYAKQNASVLLFDEFDAIAKKRDDSTDLGEIKRVVNILLMELEEWPVSSVFIGTSNHPELLDKAVWRRFDHTISIPLPGLPERIRILQNELSNFLVESKIDDSIVQLIAEIFEGKSAADICKYANNVKRRNVLREEKPLNSMFEEMEGLIESKKAKAKFCSSAKKILGSNITVRDLAEITGLSPAGVQYHIQKA</sequence>
<dbReference type="PANTHER" id="PTHR23073">
    <property type="entry name" value="26S PROTEASOME REGULATORY SUBUNIT"/>
    <property type="match status" value="1"/>
</dbReference>
<evidence type="ECO:0000256" key="3">
    <source>
        <dbReference type="ARBA" id="ARBA00022840"/>
    </source>
</evidence>
<keyword evidence="6" id="KW-1185">Reference proteome</keyword>
<evidence type="ECO:0000313" key="5">
    <source>
        <dbReference type="EMBL" id="NAY91157.1"/>
    </source>
</evidence>
<dbReference type="Pfam" id="PF00004">
    <property type="entry name" value="AAA"/>
    <property type="match status" value="1"/>
</dbReference>
<protein>
    <submittedName>
        <fullName evidence="5">AAA family ATPase</fullName>
    </submittedName>
</protein>
<dbReference type="InterPro" id="IPR003959">
    <property type="entry name" value="ATPase_AAA_core"/>
</dbReference>
<dbReference type="GO" id="GO:0016887">
    <property type="term" value="F:ATP hydrolysis activity"/>
    <property type="evidence" value="ECO:0007669"/>
    <property type="project" value="InterPro"/>
</dbReference>
<dbReference type="InterPro" id="IPR003593">
    <property type="entry name" value="AAA+_ATPase"/>
</dbReference>
<dbReference type="RefSeq" id="WP_166522541.1">
    <property type="nucleotide sequence ID" value="NZ_JAAABI010000001.1"/>
</dbReference>
<dbReference type="Gene3D" id="3.40.50.300">
    <property type="entry name" value="P-loop containing nucleotide triphosphate hydrolases"/>
    <property type="match status" value="1"/>
</dbReference>
<dbReference type="SMART" id="SM00382">
    <property type="entry name" value="AAA"/>
    <property type="match status" value="1"/>
</dbReference>
<dbReference type="Proteomes" id="UP000667650">
    <property type="component" value="Unassembled WGS sequence"/>
</dbReference>
<dbReference type="InterPro" id="IPR050221">
    <property type="entry name" value="26S_Proteasome_ATPase"/>
</dbReference>
<keyword evidence="3" id="KW-0067">ATP-binding</keyword>
<comment type="caution">
    <text evidence="5">The sequence shown here is derived from an EMBL/GenBank/DDBJ whole genome shotgun (WGS) entry which is preliminary data.</text>
</comment>
<organism evidence="5 6">
    <name type="scientific">Flagellimonas ochracea</name>
    <dbReference type="NCBI Taxonomy" id="2696472"/>
    <lineage>
        <taxon>Bacteria</taxon>
        <taxon>Pseudomonadati</taxon>
        <taxon>Bacteroidota</taxon>
        <taxon>Flavobacteriia</taxon>
        <taxon>Flavobacteriales</taxon>
        <taxon>Flavobacteriaceae</taxon>
        <taxon>Flagellimonas</taxon>
    </lineage>
</organism>
<evidence type="ECO:0000313" key="6">
    <source>
        <dbReference type="Proteomes" id="UP000667650"/>
    </source>
</evidence>
<dbReference type="EMBL" id="JAAABI010000001">
    <property type="protein sequence ID" value="NAY91157.1"/>
    <property type="molecule type" value="Genomic_DNA"/>
</dbReference>
<gene>
    <name evidence="5" type="ORF">GTQ34_04420</name>
</gene>
<reference evidence="5" key="1">
    <citation type="submission" date="2020-01" db="EMBL/GenBank/DDBJ databases">
        <title>Muricauda ochracea sp. nov., isolated from a tidal flat of Garorim bay in Korea.</title>
        <authorList>
            <person name="Kim D."/>
            <person name="Yoo Y."/>
            <person name="Kim J.-J."/>
        </authorList>
    </citation>
    <scope>NUCLEOTIDE SEQUENCE</scope>
    <source>
        <strain evidence="5">JGD-17</strain>
    </source>
</reference>
<dbReference type="AlphaFoldDB" id="A0A964TAB1"/>
<keyword evidence="2" id="KW-0547">Nucleotide-binding</keyword>
<evidence type="ECO:0000256" key="1">
    <source>
        <dbReference type="ARBA" id="ARBA00006914"/>
    </source>
</evidence>
<comment type="similarity">
    <text evidence="1">Belongs to the AAA ATPase family.</text>
</comment>
<dbReference type="SUPFAM" id="SSF52540">
    <property type="entry name" value="P-loop containing nucleoside triphosphate hydrolases"/>
    <property type="match status" value="1"/>
</dbReference>
<name>A0A964TAB1_9FLAO</name>
<proteinExistence type="inferred from homology"/>
<feature type="domain" description="AAA+ ATPase" evidence="4">
    <location>
        <begin position="123"/>
        <end position="255"/>
    </location>
</feature>
<dbReference type="InterPro" id="IPR027417">
    <property type="entry name" value="P-loop_NTPase"/>
</dbReference>